<name>A0A1L8R8K7_9ENTE</name>
<sequence length="43" mass="5245">MNKNKLIQFKKPTIHSIVAWMLTIINNKENKEKTFFENKITYF</sequence>
<dbReference type="STRING" id="317010.RU96_GL001574"/>
<comment type="caution">
    <text evidence="1">The sequence shown here is derived from an EMBL/GenBank/DDBJ whole genome shotgun (WGS) entry which is preliminary data.</text>
</comment>
<dbReference type="EMBL" id="JXKG01000003">
    <property type="protein sequence ID" value="OJG16077.1"/>
    <property type="molecule type" value="Genomic_DNA"/>
</dbReference>
<dbReference type="Proteomes" id="UP000182835">
    <property type="component" value="Unassembled WGS sequence"/>
</dbReference>
<accession>A0A1L8R8K7</accession>
<proteinExistence type="predicted"/>
<gene>
    <name evidence="1" type="ORF">RU96_GL001574</name>
</gene>
<evidence type="ECO:0000313" key="1">
    <source>
        <dbReference type="EMBL" id="OJG16077.1"/>
    </source>
</evidence>
<protein>
    <submittedName>
        <fullName evidence="1">Uncharacterized protein</fullName>
    </submittedName>
</protein>
<evidence type="ECO:0000313" key="2">
    <source>
        <dbReference type="Proteomes" id="UP000182835"/>
    </source>
</evidence>
<organism evidence="1 2">
    <name type="scientific">Enterococcus canintestini</name>
    <dbReference type="NCBI Taxonomy" id="317010"/>
    <lineage>
        <taxon>Bacteria</taxon>
        <taxon>Bacillati</taxon>
        <taxon>Bacillota</taxon>
        <taxon>Bacilli</taxon>
        <taxon>Lactobacillales</taxon>
        <taxon>Enterococcaceae</taxon>
        <taxon>Enterococcus</taxon>
    </lineage>
</organism>
<reference evidence="1 2" key="1">
    <citation type="submission" date="2014-12" db="EMBL/GenBank/DDBJ databases">
        <title>Draft genome sequences of 29 type strains of Enterococci.</title>
        <authorList>
            <person name="Zhong Z."/>
            <person name="Sun Z."/>
            <person name="Liu W."/>
            <person name="Zhang W."/>
            <person name="Zhang H."/>
        </authorList>
    </citation>
    <scope>NUCLEOTIDE SEQUENCE [LARGE SCALE GENOMIC DNA]</scope>
    <source>
        <strain evidence="1 2">DSM 21207</strain>
    </source>
</reference>
<dbReference type="AlphaFoldDB" id="A0A1L8R8K7"/>